<evidence type="ECO:0008006" key="7">
    <source>
        <dbReference type="Google" id="ProtNLM"/>
    </source>
</evidence>
<keyword evidence="2" id="KW-0732">Signal</keyword>
<dbReference type="GeneID" id="89543054"/>
<name>A0A0X8EW51_PSEFR</name>
<accession>A0A0X8EW51</accession>
<dbReference type="AlphaFoldDB" id="A0A0X8EW51"/>
<dbReference type="KEGG" id="pfz:AV641_03290"/>
<dbReference type="EMBL" id="NQKL01000012">
    <property type="protein sequence ID" value="OZY40848.1"/>
    <property type="molecule type" value="Genomic_DNA"/>
</dbReference>
<dbReference type="Proteomes" id="UP001212337">
    <property type="component" value="Unassembled WGS sequence"/>
</dbReference>
<comment type="caution">
    <text evidence="4">The sequence shown here is derived from an EMBL/GenBank/DDBJ whole genome shotgun (WGS) entry which is preliminary data.</text>
</comment>
<evidence type="ECO:0000313" key="3">
    <source>
        <dbReference type="EMBL" id="MDA7024928.1"/>
    </source>
</evidence>
<feature type="region of interest" description="Disordered" evidence="1">
    <location>
        <begin position="48"/>
        <end position="68"/>
    </location>
</feature>
<protein>
    <recommendedName>
        <fullName evidence="7">DUF4148 domain-containing protein</fullName>
    </recommendedName>
</protein>
<proteinExistence type="predicted"/>
<dbReference type="EMBL" id="JAQJVI010000072">
    <property type="protein sequence ID" value="MDA7024928.1"/>
    <property type="molecule type" value="Genomic_DNA"/>
</dbReference>
<keyword evidence="6" id="KW-1185">Reference proteome</keyword>
<dbReference type="NCBIfam" id="NF041599">
    <property type="entry name" value="reg_PtrA_PA2808"/>
    <property type="match status" value="1"/>
</dbReference>
<evidence type="ECO:0000256" key="1">
    <source>
        <dbReference type="SAM" id="MobiDB-lite"/>
    </source>
</evidence>
<evidence type="ECO:0000313" key="4">
    <source>
        <dbReference type="EMBL" id="OZY40848.1"/>
    </source>
</evidence>
<gene>
    <name evidence="4" type="ORF">CJF43_16090</name>
    <name evidence="3" type="ORF">PI499_23945</name>
</gene>
<evidence type="ECO:0000313" key="5">
    <source>
        <dbReference type="Proteomes" id="UP000216113"/>
    </source>
</evidence>
<feature type="chain" id="PRO_5007065780" description="DUF4148 domain-containing protein" evidence="2">
    <location>
        <begin position="22"/>
        <end position="68"/>
    </location>
</feature>
<reference evidence="3 6" key="2">
    <citation type="submission" date="2023-01" db="EMBL/GenBank/DDBJ databases">
        <title>Effects of deletion of Siderophore biosynthase gene in Pseudomonas fragi on quorum sensing and spoliage ability.</title>
        <authorList>
            <person name="Cui F."/>
            <person name="Wang D."/>
            <person name="Liu J."/>
            <person name="Wang Q."/>
            <person name="Li T."/>
            <person name="Li J."/>
        </authorList>
    </citation>
    <scope>NUCLEOTIDE SEQUENCE [LARGE SCALE GENOMIC DNA]</scope>
    <source>
        <strain evidence="3 6">MS-10</strain>
    </source>
</reference>
<dbReference type="Proteomes" id="UP000216113">
    <property type="component" value="Unassembled WGS sequence"/>
</dbReference>
<dbReference type="RefSeq" id="WP_010655520.1">
    <property type="nucleotide sequence ID" value="NZ_CAUQAK010000003.1"/>
</dbReference>
<evidence type="ECO:0000313" key="6">
    <source>
        <dbReference type="Proteomes" id="UP001212337"/>
    </source>
</evidence>
<evidence type="ECO:0000256" key="2">
    <source>
        <dbReference type="SAM" id="SignalP"/>
    </source>
</evidence>
<sequence>MKSIKALFIIAALTVSSFAMAEGGGDRTFARMEVARNNSMESYQIAQQQSTQPPIAESKVKAMGHKNC</sequence>
<feature type="signal peptide" evidence="2">
    <location>
        <begin position="1"/>
        <end position="21"/>
    </location>
</feature>
<organism evidence="4 5">
    <name type="scientific">Pseudomonas fragi</name>
    <dbReference type="NCBI Taxonomy" id="296"/>
    <lineage>
        <taxon>Bacteria</taxon>
        <taxon>Pseudomonadati</taxon>
        <taxon>Pseudomonadota</taxon>
        <taxon>Gammaproteobacteria</taxon>
        <taxon>Pseudomonadales</taxon>
        <taxon>Pseudomonadaceae</taxon>
        <taxon>Pseudomonas</taxon>
    </lineage>
</organism>
<reference evidence="4 5" key="1">
    <citation type="submission" date="2017-08" db="EMBL/GenBank/DDBJ databases">
        <title>Genomic and metabolic characterisation of spoilage-associated Pseudomonas species.</title>
        <authorList>
            <person name="Stanborough T."/>
            <person name="Fegan N."/>
            <person name="Powell S.M."/>
            <person name="Singh T."/>
            <person name="Tamplin M.L."/>
            <person name="Chandry P.S."/>
        </authorList>
    </citation>
    <scope>NUCLEOTIDE SEQUENCE [LARGE SCALE GENOMIC DNA]</scope>
    <source>
        <strain evidence="4 5">F1820</strain>
    </source>
</reference>